<dbReference type="Gene3D" id="3.40.50.360">
    <property type="match status" value="1"/>
</dbReference>
<dbReference type="SUPFAM" id="SSF52218">
    <property type="entry name" value="Flavoproteins"/>
    <property type="match status" value="1"/>
</dbReference>
<dbReference type="PANTHER" id="PTHR43278">
    <property type="entry name" value="NAD(P)H-DEPENDENT FMN-CONTAINING OXIDOREDUCTASE YWQN-RELATED"/>
    <property type="match status" value="1"/>
</dbReference>
<protein>
    <submittedName>
        <fullName evidence="4">Flavodoxin family protein</fullName>
    </submittedName>
</protein>
<dbReference type="EMBL" id="DTGT01000401">
    <property type="protein sequence ID" value="HGH62065.1"/>
    <property type="molecule type" value="Genomic_DNA"/>
</dbReference>
<accession>A0A7C4EU52</accession>
<evidence type="ECO:0000259" key="3">
    <source>
        <dbReference type="Pfam" id="PF03358"/>
    </source>
</evidence>
<dbReference type="GO" id="GO:0016491">
    <property type="term" value="F:oxidoreductase activity"/>
    <property type="evidence" value="ECO:0007669"/>
    <property type="project" value="InterPro"/>
</dbReference>
<keyword evidence="2" id="KW-0288">FMN</keyword>
<dbReference type="PANTHER" id="PTHR43278:SF2">
    <property type="entry name" value="IRON-SULFUR FLAVOPROTEIN"/>
    <property type="match status" value="1"/>
</dbReference>
<dbReference type="InterPro" id="IPR005025">
    <property type="entry name" value="FMN_Rdtase-like_dom"/>
</dbReference>
<dbReference type="AlphaFoldDB" id="A0A7C4EU52"/>
<evidence type="ECO:0000313" key="4">
    <source>
        <dbReference type="EMBL" id="HGH62065.1"/>
    </source>
</evidence>
<evidence type="ECO:0000256" key="2">
    <source>
        <dbReference type="ARBA" id="ARBA00022643"/>
    </source>
</evidence>
<sequence length="254" mass="28280">MTNTIALEIGALMKILSINASPRMEAGNTQLVLTPFLVGARSKGAEIDVAYLGRKDIKRCIGCFTCYAKTPGVCVHSDDMPKLIERIRSADMLVLGTPIYLDGMTALAKTFIDRLVVFLDPHFITDAQGFVHPLRWNFPARIFLVSVCGYPGLHNFEPLVTHMERFARNLHSHFCGSLLRPAIFSMQLTKKYPDRIHRVMDAIRTAGEELVQAGSVSDATLRAASQDICAPEELLSIANKYWDRELEKSTDQPA</sequence>
<evidence type="ECO:0000256" key="1">
    <source>
        <dbReference type="ARBA" id="ARBA00022630"/>
    </source>
</evidence>
<reference evidence="4" key="1">
    <citation type="journal article" date="2020" name="mSystems">
        <title>Genome- and Community-Level Interaction Insights into Carbon Utilization and Element Cycling Functions of Hydrothermarchaeota in Hydrothermal Sediment.</title>
        <authorList>
            <person name="Zhou Z."/>
            <person name="Liu Y."/>
            <person name="Xu W."/>
            <person name="Pan J."/>
            <person name="Luo Z.H."/>
            <person name="Li M."/>
        </authorList>
    </citation>
    <scope>NUCLEOTIDE SEQUENCE [LARGE SCALE GENOMIC DNA]</scope>
    <source>
        <strain evidence="4">SpSt-769</strain>
    </source>
</reference>
<proteinExistence type="predicted"/>
<name>A0A7C4EU52_9BACT</name>
<dbReference type="Pfam" id="PF03358">
    <property type="entry name" value="FMN_red"/>
    <property type="match status" value="1"/>
</dbReference>
<gene>
    <name evidence="4" type="ORF">ENV54_12300</name>
</gene>
<organism evidence="4">
    <name type="scientific">Desulfomonile tiedjei</name>
    <dbReference type="NCBI Taxonomy" id="2358"/>
    <lineage>
        <taxon>Bacteria</taxon>
        <taxon>Pseudomonadati</taxon>
        <taxon>Thermodesulfobacteriota</taxon>
        <taxon>Desulfomonilia</taxon>
        <taxon>Desulfomonilales</taxon>
        <taxon>Desulfomonilaceae</taxon>
        <taxon>Desulfomonile</taxon>
    </lineage>
</organism>
<feature type="domain" description="NADPH-dependent FMN reductase-like" evidence="3">
    <location>
        <begin position="13"/>
        <end position="117"/>
    </location>
</feature>
<dbReference type="InterPro" id="IPR051796">
    <property type="entry name" value="ISF_SsuE-like"/>
</dbReference>
<dbReference type="InterPro" id="IPR029039">
    <property type="entry name" value="Flavoprotein-like_sf"/>
</dbReference>
<keyword evidence="1" id="KW-0285">Flavoprotein</keyword>
<comment type="caution">
    <text evidence="4">The sequence shown here is derived from an EMBL/GenBank/DDBJ whole genome shotgun (WGS) entry which is preliminary data.</text>
</comment>